<dbReference type="AlphaFoldDB" id="A0A1G2EPU1"/>
<accession>A0A1G2EPU1</accession>
<evidence type="ECO:0000256" key="3">
    <source>
        <dbReference type="ARBA" id="ARBA00004065"/>
    </source>
</evidence>
<dbReference type="Pfam" id="PF01351">
    <property type="entry name" value="RNase_HII"/>
    <property type="match status" value="1"/>
</dbReference>
<sequence>MKYPTLKEEKKLWKKGHRIIGGMDEAGRGPLAGPVIACCFCILDPVKFKPGAVIRDSKQLSEKQREEAFESLKEDKNSRWGIGIVSEKVIDKINILEASKLAMEKAAKNLEKKIAFPLDFILLDGNFSIKSETMQKSIIKGDEKVFSISCSSIIAKVTRDRMMKLSGKKYPEYGFQIHKGYPTLFHRQAIKTYGLCRIHRKSFCRGLDLFH</sequence>
<gene>
    <name evidence="15" type="ORF">A2365_03910</name>
</gene>
<dbReference type="NCBIfam" id="NF000595">
    <property type="entry name" value="PRK00015.1-3"/>
    <property type="match status" value="1"/>
</dbReference>
<dbReference type="GO" id="GO:0004523">
    <property type="term" value="F:RNA-DNA hybrid ribonuclease activity"/>
    <property type="evidence" value="ECO:0007669"/>
    <property type="project" value="UniProtKB-UniRule"/>
</dbReference>
<dbReference type="GO" id="GO:0006298">
    <property type="term" value="P:mismatch repair"/>
    <property type="evidence" value="ECO:0007669"/>
    <property type="project" value="TreeGrafter"/>
</dbReference>
<feature type="binding site" evidence="12">
    <location>
        <position position="24"/>
    </location>
    <ligand>
        <name>a divalent metal cation</name>
        <dbReference type="ChEBI" id="CHEBI:60240"/>
    </ligand>
</feature>
<dbReference type="GO" id="GO:0032299">
    <property type="term" value="C:ribonuclease H2 complex"/>
    <property type="evidence" value="ECO:0007669"/>
    <property type="project" value="TreeGrafter"/>
</dbReference>
<dbReference type="GO" id="GO:0005737">
    <property type="term" value="C:cytoplasm"/>
    <property type="evidence" value="ECO:0007669"/>
    <property type="project" value="UniProtKB-SubCell"/>
</dbReference>
<dbReference type="InterPro" id="IPR001352">
    <property type="entry name" value="RNase_HII/HIII"/>
</dbReference>
<dbReference type="InterPro" id="IPR036397">
    <property type="entry name" value="RNaseH_sf"/>
</dbReference>
<dbReference type="PANTHER" id="PTHR10954">
    <property type="entry name" value="RIBONUCLEASE H2 SUBUNIT A"/>
    <property type="match status" value="1"/>
</dbReference>
<dbReference type="SUPFAM" id="SSF53098">
    <property type="entry name" value="Ribonuclease H-like"/>
    <property type="match status" value="1"/>
</dbReference>
<dbReference type="GO" id="GO:0003723">
    <property type="term" value="F:RNA binding"/>
    <property type="evidence" value="ECO:0007669"/>
    <property type="project" value="UniProtKB-UniRule"/>
</dbReference>
<evidence type="ECO:0000256" key="13">
    <source>
        <dbReference type="RuleBase" id="RU003515"/>
    </source>
</evidence>
<proteinExistence type="inferred from homology"/>
<dbReference type="InterPro" id="IPR012337">
    <property type="entry name" value="RNaseH-like_sf"/>
</dbReference>
<dbReference type="Gene3D" id="3.30.420.10">
    <property type="entry name" value="Ribonuclease H-like superfamily/Ribonuclease H"/>
    <property type="match status" value="1"/>
</dbReference>
<evidence type="ECO:0000313" key="16">
    <source>
        <dbReference type="Proteomes" id="UP000177740"/>
    </source>
</evidence>
<evidence type="ECO:0000256" key="8">
    <source>
        <dbReference type="ARBA" id="ARBA00022723"/>
    </source>
</evidence>
<evidence type="ECO:0000256" key="6">
    <source>
        <dbReference type="ARBA" id="ARBA00022490"/>
    </source>
</evidence>
<comment type="function">
    <text evidence="3 13">Endonuclease that specifically degrades the RNA of RNA-DNA hybrids.</text>
</comment>
<feature type="domain" description="RNase H type-2" evidence="14">
    <location>
        <begin position="18"/>
        <end position="211"/>
    </location>
</feature>
<protein>
    <recommendedName>
        <fullName evidence="13">Ribonuclease</fullName>
        <ecNumber evidence="13">3.1.26.4</ecNumber>
    </recommendedName>
</protein>
<feature type="binding site" evidence="12">
    <location>
        <position position="25"/>
    </location>
    <ligand>
        <name>a divalent metal cation</name>
        <dbReference type="ChEBI" id="CHEBI:60240"/>
    </ligand>
</feature>
<dbReference type="GO" id="GO:0046872">
    <property type="term" value="F:metal ion binding"/>
    <property type="evidence" value="ECO:0007669"/>
    <property type="project" value="UniProtKB-KW"/>
</dbReference>
<evidence type="ECO:0000313" key="15">
    <source>
        <dbReference type="EMBL" id="OGZ27757.1"/>
    </source>
</evidence>
<comment type="cofactor">
    <cofactor evidence="2">
        <name>Mg(2+)</name>
        <dbReference type="ChEBI" id="CHEBI:18420"/>
    </cofactor>
</comment>
<name>A0A1G2EPU1_9BACT</name>
<evidence type="ECO:0000256" key="7">
    <source>
        <dbReference type="ARBA" id="ARBA00022722"/>
    </source>
</evidence>
<comment type="caution">
    <text evidence="15">The sequence shown here is derived from an EMBL/GenBank/DDBJ whole genome shotgun (WGS) entry which is preliminary data.</text>
</comment>
<keyword evidence="7 12" id="KW-0540">Nuclease</keyword>
<organism evidence="15 16">
    <name type="scientific">Candidatus Nealsonbacteria bacterium RIFOXYB1_FULL_40_15</name>
    <dbReference type="NCBI Taxonomy" id="1801677"/>
    <lineage>
        <taxon>Bacteria</taxon>
        <taxon>Candidatus Nealsoniibacteriota</taxon>
    </lineage>
</organism>
<evidence type="ECO:0000259" key="14">
    <source>
        <dbReference type="PROSITE" id="PS51975"/>
    </source>
</evidence>
<keyword evidence="8 12" id="KW-0479">Metal-binding</keyword>
<evidence type="ECO:0000256" key="11">
    <source>
        <dbReference type="ARBA" id="ARBA00023211"/>
    </source>
</evidence>
<evidence type="ECO:0000256" key="10">
    <source>
        <dbReference type="ARBA" id="ARBA00022801"/>
    </source>
</evidence>
<reference evidence="15 16" key="1">
    <citation type="journal article" date="2016" name="Nat. Commun.">
        <title>Thousands of microbial genomes shed light on interconnected biogeochemical processes in an aquifer system.</title>
        <authorList>
            <person name="Anantharaman K."/>
            <person name="Brown C.T."/>
            <person name="Hug L.A."/>
            <person name="Sharon I."/>
            <person name="Castelle C.J."/>
            <person name="Probst A.J."/>
            <person name="Thomas B.C."/>
            <person name="Singh A."/>
            <person name="Wilkins M.J."/>
            <person name="Karaoz U."/>
            <person name="Brodie E.L."/>
            <person name="Williams K.H."/>
            <person name="Hubbard S.S."/>
            <person name="Banfield J.F."/>
        </authorList>
    </citation>
    <scope>NUCLEOTIDE SEQUENCE [LARGE SCALE GENOMIC DNA]</scope>
</reference>
<comment type="subcellular location">
    <subcellularLocation>
        <location evidence="4">Cytoplasm</location>
    </subcellularLocation>
</comment>
<keyword evidence="10 12" id="KW-0378">Hydrolase</keyword>
<dbReference type="GO" id="GO:0043137">
    <property type="term" value="P:DNA replication, removal of RNA primer"/>
    <property type="evidence" value="ECO:0007669"/>
    <property type="project" value="TreeGrafter"/>
</dbReference>
<dbReference type="PROSITE" id="PS51975">
    <property type="entry name" value="RNASE_H_2"/>
    <property type="match status" value="1"/>
</dbReference>
<keyword evidence="11" id="KW-0464">Manganese</keyword>
<evidence type="ECO:0000256" key="1">
    <source>
        <dbReference type="ARBA" id="ARBA00000077"/>
    </source>
</evidence>
<keyword evidence="9 12" id="KW-0255">Endonuclease</keyword>
<dbReference type="EC" id="3.1.26.4" evidence="13"/>
<dbReference type="STRING" id="1801677.A2365_03910"/>
<comment type="catalytic activity">
    <reaction evidence="1 12 13">
        <text>Endonucleolytic cleavage to 5'-phosphomonoester.</text>
        <dbReference type="EC" id="3.1.26.4"/>
    </reaction>
</comment>
<evidence type="ECO:0000256" key="9">
    <source>
        <dbReference type="ARBA" id="ARBA00022759"/>
    </source>
</evidence>
<dbReference type="EMBL" id="MHMM01000004">
    <property type="protein sequence ID" value="OGZ27757.1"/>
    <property type="molecule type" value="Genomic_DNA"/>
</dbReference>
<evidence type="ECO:0000256" key="2">
    <source>
        <dbReference type="ARBA" id="ARBA00001946"/>
    </source>
</evidence>
<comment type="cofactor">
    <cofactor evidence="12">
        <name>Mn(2+)</name>
        <dbReference type="ChEBI" id="CHEBI:29035"/>
    </cofactor>
    <cofactor evidence="12">
        <name>Mg(2+)</name>
        <dbReference type="ChEBI" id="CHEBI:18420"/>
    </cofactor>
    <text evidence="12">Manganese or magnesium. Binds 1 divalent metal ion per monomer in the absence of substrate. May bind a second metal ion after substrate binding.</text>
</comment>
<comment type="similarity">
    <text evidence="5 13">Belongs to the RNase HII family.</text>
</comment>
<evidence type="ECO:0000256" key="4">
    <source>
        <dbReference type="ARBA" id="ARBA00004496"/>
    </source>
</evidence>
<dbReference type="Proteomes" id="UP000177740">
    <property type="component" value="Unassembled WGS sequence"/>
</dbReference>
<dbReference type="InterPro" id="IPR024567">
    <property type="entry name" value="RNase_HII/HIII_dom"/>
</dbReference>
<evidence type="ECO:0000256" key="12">
    <source>
        <dbReference type="PROSITE-ProRule" id="PRU01319"/>
    </source>
</evidence>
<keyword evidence="6" id="KW-0963">Cytoplasm</keyword>
<dbReference type="CDD" id="cd07182">
    <property type="entry name" value="RNase_HII_bacteria_HII_like"/>
    <property type="match status" value="1"/>
</dbReference>
<feature type="binding site" evidence="12">
    <location>
        <position position="124"/>
    </location>
    <ligand>
        <name>a divalent metal cation</name>
        <dbReference type="ChEBI" id="CHEBI:60240"/>
    </ligand>
</feature>
<evidence type="ECO:0000256" key="5">
    <source>
        <dbReference type="ARBA" id="ARBA00007383"/>
    </source>
</evidence>
<dbReference type="PANTHER" id="PTHR10954:SF18">
    <property type="entry name" value="RIBONUCLEASE HII"/>
    <property type="match status" value="1"/>
</dbReference>
<dbReference type="InterPro" id="IPR022898">
    <property type="entry name" value="RNase_HII"/>
</dbReference>